<feature type="region of interest" description="Disordered" evidence="1">
    <location>
        <begin position="440"/>
        <end position="484"/>
    </location>
</feature>
<dbReference type="RefSeq" id="WP_096709781.1">
    <property type="nucleotide sequence ID" value="NZ_JBFCRC010000020.1"/>
</dbReference>
<proteinExistence type="predicted"/>
<dbReference type="AlphaFoldDB" id="A0AB37IBA4"/>
<accession>A0AB37IBA4</accession>
<organism evidence="2 3">
    <name type="scientific">Enterococcus hirae</name>
    <dbReference type="NCBI Taxonomy" id="1354"/>
    <lineage>
        <taxon>Bacteria</taxon>
        <taxon>Bacillati</taxon>
        <taxon>Bacillota</taxon>
        <taxon>Bacilli</taxon>
        <taxon>Lactobacillales</taxon>
        <taxon>Enterococcaceae</taxon>
        <taxon>Enterococcus</taxon>
    </lineage>
</organism>
<dbReference type="EMBL" id="LESJ01000006">
    <property type="protein sequence ID" value="RBT67103.1"/>
    <property type="molecule type" value="Genomic_DNA"/>
</dbReference>
<reference evidence="2 3" key="1">
    <citation type="submission" date="2015-06" db="EMBL/GenBank/DDBJ databases">
        <title>The Genome Sequence of Enterococcus hirae 88EA1.</title>
        <authorList>
            <consortium name="The Broad Institute Genomics Platform"/>
            <consortium name="The Broad Institute Genome Sequencing Center for Infectious Disease"/>
            <person name="Earl A.M."/>
            <person name="Van Tyne D."/>
            <person name="Lebreton F."/>
            <person name="Saavedra J.T."/>
            <person name="Gilmore M.S."/>
            <person name="Manson McGuire A."/>
            <person name="Clock S."/>
            <person name="Crupain M."/>
            <person name="Rangan U."/>
            <person name="Young S."/>
            <person name="Abouelleil A."/>
            <person name="Cao P."/>
            <person name="Chapman S.B."/>
            <person name="Griggs A."/>
            <person name="Priest M."/>
            <person name="Shea T."/>
            <person name="Wortman J."/>
            <person name="Nusbaum C."/>
            <person name="Birren B."/>
        </authorList>
    </citation>
    <scope>NUCLEOTIDE SEQUENCE [LARGE SCALE GENOMIC DNA]</scope>
    <source>
        <strain evidence="2 3">88EA1</strain>
    </source>
</reference>
<dbReference type="Proteomes" id="UP000253498">
    <property type="component" value="Unassembled WGS sequence"/>
</dbReference>
<sequence length="484" mass="56604">MIKDIEKAREKYVKNEQKYIAEMSHVFNQKWNWTSNMLDNKVGVKYDNLIEYMYLYKKVVEKNPEQFTENGRERKNLINSLNGSIGCSYDNKYFKPCMKDLVNNDPDSFLVIPIVYNRRIDDSHSVSLLIQKEDDKIKVRVCNKGGQLVPNEAPNVDGKISLEHLNKIASFYQWEDWNDFSDKEKLNIWKGVSKQDKAEFVESFAEVEKLWVDLDTKQLKSIYVYEFEESKENIEAISKAVRIGRFAPKWRDFFSLSRKEGVSFGSFFQDKYNLFFHKTTEFPLKELHHHASECKFENYVARSQMTGACIVKNIGLAFKYTLGYKTKAIIKDKEYDQCKQIEGMDEMLLKVAKDEVKNQSYSDLLDQNYAFFLKNKKELAQETPRMKIVKKELLIDVVNEAGEKVGDVLTNQFLINQEDVKNELHNRKTGEEYLRKVAAVNKNESKSSPEAKKRINTINKKVSKKKKTERPNSGLERLSSGMER</sequence>
<evidence type="ECO:0000313" key="3">
    <source>
        <dbReference type="Proteomes" id="UP000253498"/>
    </source>
</evidence>
<protein>
    <submittedName>
        <fullName evidence="2">Uncharacterized protein</fullName>
    </submittedName>
</protein>
<name>A0AB37IBA4_ENTHR</name>
<feature type="compositionally biased region" description="Basic and acidic residues" evidence="1">
    <location>
        <begin position="443"/>
        <end position="453"/>
    </location>
</feature>
<evidence type="ECO:0000313" key="2">
    <source>
        <dbReference type="EMBL" id="RBT67103.1"/>
    </source>
</evidence>
<gene>
    <name evidence="2" type="ORF">EB03_01867</name>
</gene>
<comment type="caution">
    <text evidence="2">The sequence shown here is derived from an EMBL/GenBank/DDBJ whole genome shotgun (WGS) entry which is preliminary data.</text>
</comment>
<evidence type="ECO:0000256" key="1">
    <source>
        <dbReference type="SAM" id="MobiDB-lite"/>
    </source>
</evidence>